<dbReference type="AlphaFoldDB" id="A0A147DUA0"/>
<comment type="caution">
    <text evidence="1">The sequence shown here is derived from an EMBL/GenBank/DDBJ whole genome shotgun (WGS) entry which is preliminary data.</text>
</comment>
<proteinExistence type="predicted"/>
<sequence>MVWWPTRADRATASFAARRAAPRGRIDGVDVGRVGAGRVGAGCAGAGCAGAGRVAPDRLGGTARALSVVVIVSVIVSVVSEGFGRSVAVGVRRGVARFSRGPRRRG</sequence>
<evidence type="ECO:0000313" key="1">
    <source>
        <dbReference type="EMBL" id="KTR54036.1"/>
    </source>
</evidence>
<gene>
    <name evidence="1" type="ORF">NS359_01305</name>
</gene>
<evidence type="ECO:0000313" key="2">
    <source>
        <dbReference type="Proteomes" id="UP000072763"/>
    </source>
</evidence>
<reference evidence="1 2" key="1">
    <citation type="journal article" date="2016" name="Front. Microbiol.">
        <title>Genomic Resource of Rice Seed Associated Bacteria.</title>
        <authorList>
            <person name="Midha S."/>
            <person name="Bansal K."/>
            <person name="Sharma S."/>
            <person name="Kumar N."/>
            <person name="Patil P.P."/>
            <person name="Chaudhry V."/>
            <person name="Patil P.B."/>
        </authorList>
    </citation>
    <scope>NUCLEOTIDE SEQUENCE [LARGE SCALE GENOMIC DNA]</scope>
    <source>
        <strain evidence="1 2">NS359</strain>
    </source>
</reference>
<accession>A0A147DUA0</accession>
<dbReference type="EMBL" id="LDRC01000007">
    <property type="protein sequence ID" value="KTR54036.1"/>
    <property type="molecule type" value="Genomic_DNA"/>
</dbReference>
<name>A0A147DUA0_9MICO</name>
<dbReference type="Proteomes" id="UP000072763">
    <property type="component" value="Unassembled WGS sequence"/>
</dbReference>
<protein>
    <submittedName>
        <fullName evidence="1">Uncharacterized protein</fullName>
    </submittedName>
</protein>
<organism evidence="1 2">
    <name type="scientific">Curtobacterium oceanosedimentum</name>
    <dbReference type="NCBI Taxonomy" id="465820"/>
    <lineage>
        <taxon>Bacteria</taxon>
        <taxon>Bacillati</taxon>
        <taxon>Actinomycetota</taxon>
        <taxon>Actinomycetes</taxon>
        <taxon>Micrococcales</taxon>
        <taxon>Microbacteriaceae</taxon>
        <taxon>Curtobacterium</taxon>
    </lineage>
</organism>